<dbReference type="Proteomes" id="UP000254575">
    <property type="component" value="Unassembled WGS sequence"/>
</dbReference>
<proteinExistence type="predicted"/>
<sequence>MSRIDTNLISPNRAIDNRNSADKLIPEDKPTSEAEELAYREGKDRLDREKELHDLRKDEYKKLYKLIKNWLNFISIIIVLHFILVAFGKPSLTDAVLIALMTTSTATVLGVFAIAAKWLFPKL</sequence>
<gene>
    <name evidence="3" type="ORF">NCTC10717_01554</name>
</gene>
<evidence type="ECO:0000313" key="3">
    <source>
        <dbReference type="EMBL" id="SUO97651.1"/>
    </source>
</evidence>
<feature type="transmembrane region" description="Helical" evidence="2">
    <location>
        <begin position="70"/>
        <end position="89"/>
    </location>
</feature>
<protein>
    <submittedName>
        <fullName evidence="3">Uncharacterized protein</fullName>
    </submittedName>
</protein>
<evidence type="ECO:0000313" key="4">
    <source>
        <dbReference type="Proteomes" id="UP000254575"/>
    </source>
</evidence>
<keyword evidence="2" id="KW-1133">Transmembrane helix</keyword>
<dbReference type="EMBL" id="UHIA01000004">
    <property type="protein sequence ID" value="SUO97651.1"/>
    <property type="molecule type" value="Genomic_DNA"/>
</dbReference>
<reference evidence="3 4" key="1">
    <citation type="submission" date="2018-06" db="EMBL/GenBank/DDBJ databases">
        <authorList>
            <consortium name="Pathogen Informatics"/>
            <person name="Doyle S."/>
        </authorList>
    </citation>
    <scope>NUCLEOTIDE SEQUENCE [LARGE SCALE GENOMIC DNA]</scope>
    <source>
        <strain evidence="3 4">NCTC10717</strain>
    </source>
</reference>
<accession>A0A380N179</accession>
<keyword evidence="4" id="KW-1185">Reference proteome</keyword>
<evidence type="ECO:0000256" key="1">
    <source>
        <dbReference type="SAM" id="MobiDB-lite"/>
    </source>
</evidence>
<feature type="region of interest" description="Disordered" evidence="1">
    <location>
        <begin position="19"/>
        <end position="40"/>
    </location>
</feature>
<keyword evidence="2" id="KW-0812">Transmembrane</keyword>
<dbReference type="AlphaFoldDB" id="A0A380N179"/>
<feature type="transmembrane region" description="Helical" evidence="2">
    <location>
        <begin position="95"/>
        <end position="120"/>
    </location>
</feature>
<organism evidence="3 4">
    <name type="scientific">Suttonella indologenes</name>
    <dbReference type="NCBI Taxonomy" id="13276"/>
    <lineage>
        <taxon>Bacteria</taxon>
        <taxon>Pseudomonadati</taxon>
        <taxon>Pseudomonadota</taxon>
        <taxon>Gammaproteobacteria</taxon>
        <taxon>Cardiobacteriales</taxon>
        <taxon>Cardiobacteriaceae</taxon>
        <taxon>Suttonella</taxon>
    </lineage>
</organism>
<evidence type="ECO:0000256" key="2">
    <source>
        <dbReference type="SAM" id="Phobius"/>
    </source>
</evidence>
<name>A0A380N179_9GAMM</name>
<dbReference type="OrthoDB" id="71339at2"/>
<dbReference type="RefSeq" id="WP_115218721.1">
    <property type="nucleotide sequence ID" value="NZ_UHIA01000004.1"/>
</dbReference>
<keyword evidence="2" id="KW-0472">Membrane</keyword>